<evidence type="ECO:0000313" key="2">
    <source>
        <dbReference type="Proteomes" id="UP000285655"/>
    </source>
</evidence>
<sequence length="105" mass="12081">MRAGLASMIIEIEGVEDEGDHNAMIIRALEELEELDYDDFKYVLGDLRERCDWGWAVIETPEIIEKLISISSRMFKGENNPEACKLRQWLATCEYITGLKEQAGR</sequence>
<organism evidence="1 2">
    <name type="scientific">candidate division WS5 bacterium</name>
    <dbReference type="NCBI Taxonomy" id="2093353"/>
    <lineage>
        <taxon>Bacteria</taxon>
        <taxon>candidate division WS5</taxon>
    </lineage>
</organism>
<dbReference type="AlphaFoldDB" id="A0A419DFG1"/>
<evidence type="ECO:0000313" key="1">
    <source>
        <dbReference type="EMBL" id="RJO61854.1"/>
    </source>
</evidence>
<name>A0A419DFG1_9BACT</name>
<reference evidence="1 2" key="1">
    <citation type="journal article" date="2017" name="ISME J.">
        <title>Energy and carbon metabolisms in a deep terrestrial subsurface fluid microbial community.</title>
        <authorList>
            <person name="Momper L."/>
            <person name="Jungbluth S.P."/>
            <person name="Lee M.D."/>
            <person name="Amend J.P."/>
        </authorList>
    </citation>
    <scope>NUCLEOTIDE SEQUENCE [LARGE SCALE GENOMIC DNA]</scope>
    <source>
        <strain evidence="1">SURF_29</strain>
    </source>
</reference>
<comment type="caution">
    <text evidence="1">The sequence shown here is derived from an EMBL/GenBank/DDBJ whole genome shotgun (WGS) entry which is preliminary data.</text>
</comment>
<dbReference type="Proteomes" id="UP000285655">
    <property type="component" value="Unassembled WGS sequence"/>
</dbReference>
<dbReference type="EMBL" id="QZJW01000008">
    <property type="protein sequence ID" value="RJO61854.1"/>
    <property type="molecule type" value="Genomic_DNA"/>
</dbReference>
<proteinExistence type="predicted"/>
<accession>A0A419DFG1</accession>
<gene>
    <name evidence="1" type="ORF">C4544_01535</name>
</gene>
<protein>
    <submittedName>
        <fullName evidence="1">Uncharacterized protein</fullName>
    </submittedName>
</protein>